<dbReference type="InterPro" id="IPR013097">
    <property type="entry name" value="Dabb"/>
</dbReference>
<evidence type="ECO:0000313" key="3">
    <source>
        <dbReference type="Proteomes" id="UP000799771"/>
    </source>
</evidence>
<proteinExistence type="predicted"/>
<feature type="domain" description="Stress-response A/B barrel" evidence="1">
    <location>
        <begin position="1"/>
        <end position="68"/>
    </location>
</feature>
<organism evidence="2 3">
    <name type="scientific">Dothidotthia symphoricarpi CBS 119687</name>
    <dbReference type="NCBI Taxonomy" id="1392245"/>
    <lineage>
        <taxon>Eukaryota</taxon>
        <taxon>Fungi</taxon>
        <taxon>Dikarya</taxon>
        <taxon>Ascomycota</taxon>
        <taxon>Pezizomycotina</taxon>
        <taxon>Dothideomycetes</taxon>
        <taxon>Pleosporomycetidae</taxon>
        <taxon>Pleosporales</taxon>
        <taxon>Dothidotthiaceae</taxon>
        <taxon>Dothidotthia</taxon>
    </lineage>
</organism>
<reference evidence="2" key="1">
    <citation type="journal article" date="2020" name="Stud. Mycol.">
        <title>101 Dothideomycetes genomes: a test case for predicting lifestyles and emergence of pathogens.</title>
        <authorList>
            <person name="Haridas S."/>
            <person name="Albert R."/>
            <person name="Binder M."/>
            <person name="Bloem J."/>
            <person name="Labutti K."/>
            <person name="Salamov A."/>
            <person name="Andreopoulos B."/>
            <person name="Baker S."/>
            <person name="Barry K."/>
            <person name="Bills G."/>
            <person name="Bluhm B."/>
            <person name="Cannon C."/>
            <person name="Castanera R."/>
            <person name="Culley D."/>
            <person name="Daum C."/>
            <person name="Ezra D."/>
            <person name="Gonzalez J."/>
            <person name="Henrissat B."/>
            <person name="Kuo A."/>
            <person name="Liang C."/>
            <person name="Lipzen A."/>
            <person name="Lutzoni F."/>
            <person name="Magnuson J."/>
            <person name="Mondo S."/>
            <person name="Nolan M."/>
            <person name="Ohm R."/>
            <person name="Pangilinan J."/>
            <person name="Park H.-J."/>
            <person name="Ramirez L."/>
            <person name="Alfaro M."/>
            <person name="Sun H."/>
            <person name="Tritt A."/>
            <person name="Yoshinaga Y."/>
            <person name="Zwiers L.-H."/>
            <person name="Turgeon B."/>
            <person name="Goodwin S."/>
            <person name="Spatafora J."/>
            <person name="Crous P."/>
            <person name="Grigoriev I."/>
        </authorList>
    </citation>
    <scope>NUCLEOTIDE SEQUENCE</scope>
    <source>
        <strain evidence="2">CBS 119687</strain>
    </source>
</reference>
<evidence type="ECO:0000313" key="2">
    <source>
        <dbReference type="EMBL" id="KAF2130529.1"/>
    </source>
</evidence>
<dbReference type="EMBL" id="ML977504">
    <property type="protein sequence ID" value="KAF2130529.1"/>
    <property type="molecule type" value="Genomic_DNA"/>
</dbReference>
<dbReference type="SUPFAM" id="SSF54909">
    <property type="entry name" value="Dimeric alpha+beta barrel"/>
    <property type="match status" value="1"/>
</dbReference>
<keyword evidence="3" id="KW-1185">Reference proteome</keyword>
<accession>A0A6A6AF48</accession>
<name>A0A6A6AF48_9PLEO</name>
<feature type="non-terminal residue" evidence="2">
    <location>
        <position position="1"/>
    </location>
</feature>
<dbReference type="RefSeq" id="XP_033524916.1">
    <property type="nucleotide sequence ID" value="XM_033663613.1"/>
</dbReference>
<gene>
    <name evidence="2" type="ORF">P153DRAFT_288805</name>
</gene>
<dbReference type="PROSITE" id="PS51502">
    <property type="entry name" value="S_R_A_B_BARREL"/>
    <property type="match status" value="1"/>
</dbReference>
<dbReference type="InterPro" id="IPR011008">
    <property type="entry name" value="Dimeric_a/b-barrel"/>
</dbReference>
<dbReference type="Gene3D" id="3.30.70.100">
    <property type="match status" value="1"/>
</dbReference>
<dbReference type="Proteomes" id="UP000799771">
    <property type="component" value="Unassembled WGS sequence"/>
</dbReference>
<evidence type="ECO:0000259" key="1">
    <source>
        <dbReference type="PROSITE" id="PS51502"/>
    </source>
</evidence>
<dbReference type="OrthoDB" id="3830014at2759"/>
<dbReference type="Pfam" id="PF07876">
    <property type="entry name" value="Dabb"/>
    <property type="match status" value="1"/>
</dbReference>
<dbReference type="GeneID" id="54404045"/>
<dbReference type="AlphaFoldDB" id="A0A6A6AF48"/>
<sequence>QDGKPYIETATASPTHEDPRNQGYTLVCRTVFASKEDMAFYDDGCEAHAAIKAFAKPKVAGPALVVYMDA</sequence>
<protein>
    <recommendedName>
        <fullName evidence="1">Stress-response A/B barrel domain-containing protein</fullName>
    </recommendedName>
</protein>